<evidence type="ECO:0000313" key="5">
    <source>
        <dbReference type="Proteomes" id="UP000327493"/>
    </source>
</evidence>
<keyword evidence="1" id="KW-0175">Coiled coil</keyword>
<feature type="domain" description="B30.2/SPRY" evidence="3">
    <location>
        <begin position="403"/>
        <end position="594"/>
    </location>
</feature>
<dbReference type="CDD" id="cd19834">
    <property type="entry name" value="Bbox2_BSPRY"/>
    <property type="match status" value="1"/>
</dbReference>
<protein>
    <recommendedName>
        <fullName evidence="3">B30.2/SPRY domain-containing protein</fullName>
    </recommendedName>
</protein>
<evidence type="ECO:0000256" key="2">
    <source>
        <dbReference type="SAM" id="MobiDB-lite"/>
    </source>
</evidence>
<dbReference type="SUPFAM" id="SSF49899">
    <property type="entry name" value="Concanavalin A-like lectins/glucanases"/>
    <property type="match status" value="1"/>
</dbReference>
<dbReference type="Proteomes" id="UP000327493">
    <property type="component" value="Chromosome 16"/>
</dbReference>
<dbReference type="PROSITE" id="PS50188">
    <property type="entry name" value="B302_SPRY"/>
    <property type="match status" value="1"/>
</dbReference>
<dbReference type="PRINTS" id="PR01407">
    <property type="entry name" value="BUTYPHLNCDUF"/>
</dbReference>
<dbReference type="InterPro" id="IPR003879">
    <property type="entry name" value="Butyrophylin_SPRY"/>
</dbReference>
<feature type="region of interest" description="Disordered" evidence="2">
    <location>
        <begin position="177"/>
        <end position="197"/>
    </location>
</feature>
<dbReference type="AlphaFoldDB" id="A0A5J5CQT1"/>
<dbReference type="SUPFAM" id="SSF57845">
    <property type="entry name" value="B-box zinc-binding domain"/>
    <property type="match status" value="1"/>
</dbReference>
<dbReference type="Pfam" id="PF00622">
    <property type="entry name" value="SPRY"/>
    <property type="match status" value="1"/>
</dbReference>
<evidence type="ECO:0000259" key="3">
    <source>
        <dbReference type="PROSITE" id="PS50188"/>
    </source>
</evidence>
<dbReference type="Gene3D" id="3.30.160.60">
    <property type="entry name" value="Classic Zinc Finger"/>
    <property type="match status" value="1"/>
</dbReference>
<feature type="compositionally biased region" description="Low complexity" evidence="2">
    <location>
        <begin position="186"/>
        <end position="197"/>
    </location>
</feature>
<proteinExistence type="predicted"/>
<accession>A0A5J5CQT1</accession>
<dbReference type="InterPro" id="IPR050143">
    <property type="entry name" value="TRIM/RBCC"/>
</dbReference>
<dbReference type="CDD" id="cd12904">
    <property type="entry name" value="SPRY_BSPRY"/>
    <property type="match status" value="1"/>
</dbReference>
<dbReference type="InterPro" id="IPR003877">
    <property type="entry name" value="SPRY_dom"/>
</dbReference>
<feature type="coiled-coil region" evidence="1">
    <location>
        <begin position="296"/>
        <end position="327"/>
    </location>
</feature>
<sequence length="594" mass="65263">MVWLAPTYHRETHFPSPFVIPAGPPPAAHGSPGIQLTFPATRPSRTIPSLKSDIRRKGGEPLTIEYNGPLIYGCWAQLTPKSNCQQRTLTSDVRVTSVFCSPVPPVLQRCAVGDRLGATPALPVHLLRYCAMTEGLITCELTCPSSPTGPGKTLNGVKTEEMDFEQPIFSVLGDGVKPQQHQPAGDTALSTSPAATTADTESGIFSGECEFCVEHESELDWFCGTEQRLICSHCAIVGPCHGHTVTPLATRVTAVRNQLVDVCEKMQLQALRIERFINQTLASKEQKLQVAASRAREQVLAQVSAAREALEEEEQRLLEGVQREEERVEQCLLTQRAHWSQALASLSQTRSSLVHTLTHTPDTQLVTSVQEIADRVEEAEGVGEPCDTDQLNLNPGCSDSKLLRGLWATAVLLGPNAYRSTFLKFDERTVSPLLSLSDDFCTLTFLHKKVRQSPAYDPARFDCWPNALGSLSMSSGTHSWVVDVGQSGAFKVGVCYTSLERKGSGNEARLGYNSQSWVLSHYDGDYSFCYAGKQVPLQMVRRPQRIGLLLDWPTHTLMFYEPNSSSVLYSVTHPFSAPLLPAFAVTDRSITILH</sequence>
<comment type="caution">
    <text evidence="4">The sequence shown here is derived from an EMBL/GenBank/DDBJ whole genome shotgun (WGS) entry which is preliminary data.</text>
</comment>
<reference evidence="4 5" key="1">
    <citation type="submission" date="2019-08" db="EMBL/GenBank/DDBJ databases">
        <title>A chromosome-level genome assembly, high-density linkage maps, and genome scans reveal the genomic architecture of hybrid incompatibilities underlying speciation via character displacement in darters (Percidae: Etheostominae).</title>
        <authorList>
            <person name="Moran R.L."/>
            <person name="Catchen J.M."/>
            <person name="Fuller R.C."/>
        </authorList>
    </citation>
    <scope>NUCLEOTIDE SEQUENCE [LARGE SCALE GENOMIC DNA]</scope>
    <source>
        <strain evidence="4">EspeVRDwgs_2016</strain>
        <tissue evidence="4">Muscle</tissue>
    </source>
</reference>
<dbReference type="InterPro" id="IPR013320">
    <property type="entry name" value="ConA-like_dom_sf"/>
</dbReference>
<evidence type="ECO:0000256" key="1">
    <source>
        <dbReference type="SAM" id="Coils"/>
    </source>
</evidence>
<dbReference type="PANTHER" id="PTHR24103">
    <property type="entry name" value="E3 UBIQUITIN-PROTEIN LIGASE TRIM"/>
    <property type="match status" value="1"/>
</dbReference>
<dbReference type="Pfam" id="PF13765">
    <property type="entry name" value="PRY"/>
    <property type="match status" value="1"/>
</dbReference>
<gene>
    <name evidence="4" type="ORF">FQN60_008343</name>
</gene>
<keyword evidence="5" id="KW-1185">Reference proteome</keyword>
<dbReference type="InterPro" id="IPR006574">
    <property type="entry name" value="PRY"/>
</dbReference>
<evidence type="ECO:0000313" key="4">
    <source>
        <dbReference type="EMBL" id="KAA8584558.1"/>
    </source>
</evidence>
<dbReference type="EMBL" id="VOFY01000016">
    <property type="protein sequence ID" value="KAA8584558.1"/>
    <property type="molecule type" value="Genomic_DNA"/>
</dbReference>
<dbReference type="InterPro" id="IPR001870">
    <property type="entry name" value="B30.2/SPRY"/>
</dbReference>
<dbReference type="SMART" id="SM00589">
    <property type="entry name" value="PRY"/>
    <property type="match status" value="1"/>
</dbReference>
<dbReference type="SMART" id="SM00449">
    <property type="entry name" value="SPRY"/>
    <property type="match status" value="1"/>
</dbReference>
<dbReference type="InterPro" id="IPR043136">
    <property type="entry name" value="B30.2/SPRY_sf"/>
</dbReference>
<name>A0A5J5CQT1_9PERO</name>
<organism evidence="4 5">
    <name type="scientific">Etheostoma spectabile</name>
    <name type="common">orangethroat darter</name>
    <dbReference type="NCBI Taxonomy" id="54343"/>
    <lineage>
        <taxon>Eukaryota</taxon>
        <taxon>Metazoa</taxon>
        <taxon>Chordata</taxon>
        <taxon>Craniata</taxon>
        <taxon>Vertebrata</taxon>
        <taxon>Euteleostomi</taxon>
        <taxon>Actinopterygii</taxon>
        <taxon>Neopterygii</taxon>
        <taxon>Teleostei</taxon>
        <taxon>Neoteleostei</taxon>
        <taxon>Acanthomorphata</taxon>
        <taxon>Eupercaria</taxon>
        <taxon>Perciformes</taxon>
        <taxon>Percoidei</taxon>
        <taxon>Percidae</taxon>
        <taxon>Etheostomatinae</taxon>
        <taxon>Etheostoma</taxon>
    </lineage>
</organism>
<dbReference type="Gene3D" id="2.60.120.920">
    <property type="match status" value="1"/>
</dbReference>